<sequence>MKVCLFGGVCVNHAETPERILKKIVVLQFTYTSHPDPKQKFIEIKIRNLRRPNPTFFLRGENHLMTSPALGEAGGSVRLLLTKNYSVPTPAFRARAPINPLVWKCARYMAIGSPPITWDLQDKFREIHPMSSPALTEVRGSVRLLLTKNHPVPTTGLSRSPGKPARSCTAPEQASALLGPISGGERVLDSCLLKTTPFLLFLLEPEPHSGSESNGLDCQFTKEFSTLGRPNIVT</sequence>
<dbReference type="AlphaFoldDB" id="A0A2H1V5E7"/>
<organism evidence="1">
    <name type="scientific">Spodoptera frugiperda</name>
    <name type="common">Fall armyworm</name>
    <dbReference type="NCBI Taxonomy" id="7108"/>
    <lineage>
        <taxon>Eukaryota</taxon>
        <taxon>Metazoa</taxon>
        <taxon>Ecdysozoa</taxon>
        <taxon>Arthropoda</taxon>
        <taxon>Hexapoda</taxon>
        <taxon>Insecta</taxon>
        <taxon>Pterygota</taxon>
        <taxon>Neoptera</taxon>
        <taxon>Endopterygota</taxon>
        <taxon>Lepidoptera</taxon>
        <taxon>Glossata</taxon>
        <taxon>Ditrysia</taxon>
        <taxon>Noctuoidea</taxon>
        <taxon>Noctuidae</taxon>
        <taxon>Amphipyrinae</taxon>
        <taxon>Spodoptera</taxon>
    </lineage>
</organism>
<protein>
    <submittedName>
        <fullName evidence="1">SFRICE_027679</fullName>
    </submittedName>
</protein>
<reference evidence="1" key="1">
    <citation type="submission" date="2016-07" db="EMBL/GenBank/DDBJ databases">
        <authorList>
            <person name="Bretaudeau A."/>
        </authorList>
    </citation>
    <scope>NUCLEOTIDE SEQUENCE</scope>
    <source>
        <strain evidence="1">Rice</strain>
        <tissue evidence="1">Whole body</tissue>
    </source>
</reference>
<proteinExistence type="predicted"/>
<dbReference type="EMBL" id="ODYU01000774">
    <property type="protein sequence ID" value="SOQ36075.1"/>
    <property type="molecule type" value="Genomic_DNA"/>
</dbReference>
<accession>A0A2H1V5E7</accession>
<evidence type="ECO:0000313" key="1">
    <source>
        <dbReference type="EMBL" id="SOQ36075.1"/>
    </source>
</evidence>
<name>A0A2H1V5E7_SPOFR</name>
<gene>
    <name evidence="1" type="ORF">SFRICE_027679</name>
</gene>